<gene>
    <name evidence="6" type="ORF">EVEC_LOCUS6935</name>
</gene>
<dbReference type="WBParaSite" id="EVEC_0000741401-mRNA-1">
    <property type="protein sequence ID" value="EVEC_0000741401-mRNA-1"/>
    <property type="gene ID" value="EVEC_0000741401"/>
</dbReference>
<dbReference type="CDD" id="cd13777">
    <property type="entry name" value="Aar2_N"/>
    <property type="match status" value="1"/>
</dbReference>
<reference evidence="8" key="1">
    <citation type="submission" date="2017-02" db="UniProtKB">
        <authorList>
            <consortium name="WormBaseParasite"/>
        </authorList>
    </citation>
    <scope>IDENTIFICATION</scope>
</reference>
<dbReference type="InterPro" id="IPR007946">
    <property type="entry name" value="AAR2"/>
</dbReference>
<dbReference type="PANTHER" id="PTHR12689">
    <property type="entry name" value="A1 CISTRON SPLICING FACTOR AAR2-RELATED"/>
    <property type="match status" value="1"/>
</dbReference>
<dbReference type="Gene3D" id="1.25.40.550">
    <property type="entry name" value="Aar2, C-terminal domain-like"/>
    <property type="match status" value="1"/>
</dbReference>
<feature type="domain" description="AAR2 C-terminal" evidence="4">
    <location>
        <begin position="231"/>
        <end position="370"/>
    </location>
</feature>
<name>A0A0N4VAC6_ENTVE</name>
<proteinExistence type="inferred from homology"/>
<dbReference type="EMBL" id="UXUI01008703">
    <property type="protein sequence ID" value="VDD92184.1"/>
    <property type="molecule type" value="Genomic_DNA"/>
</dbReference>
<protein>
    <recommendedName>
        <fullName evidence="2">Protein AAR2 homolog</fullName>
    </recommendedName>
    <alternativeName>
        <fullName evidence="3">AAR2 splicing factor homolog</fullName>
    </alternativeName>
</protein>
<evidence type="ECO:0000313" key="8">
    <source>
        <dbReference type="WBParaSite" id="EVEC_0000741401-mRNA-1"/>
    </source>
</evidence>
<dbReference type="InterPro" id="IPR033647">
    <property type="entry name" value="Aar2_N"/>
</dbReference>
<dbReference type="PANTHER" id="PTHR12689:SF4">
    <property type="entry name" value="PROTEIN AAR2 HOMOLOG"/>
    <property type="match status" value="1"/>
</dbReference>
<dbReference type="InterPro" id="IPR033648">
    <property type="entry name" value="AAR2_C"/>
</dbReference>
<dbReference type="Gene3D" id="2.60.34.20">
    <property type="match status" value="1"/>
</dbReference>
<reference evidence="6 7" key="2">
    <citation type="submission" date="2018-10" db="EMBL/GenBank/DDBJ databases">
        <authorList>
            <consortium name="Pathogen Informatics"/>
        </authorList>
    </citation>
    <scope>NUCLEOTIDE SEQUENCE [LARGE SCALE GENOMIC DNA]</scope>
</reference>
<evidence type="ECO:0000256" key="3">
    <source>
        <dbReference type="ARBA" id="ARBA00030625"/>
    </source>
</evidence>
<dbReference type="InterPro" id="IPR038516">
    <property type="entry name" value="AAR2_N_sf"/>
</dbReference>
<feature type="domain" description="AAR2 N-terminal" evidence="5">
    <location>
        <begin position="30"/>
        <end position="156"/>
    </location>
</feature>
<dbReference type="OrthoDB" id="201752at2759"/>
<dbReference type="AlphaFoldDB" id="A0A0N4VAC6"/>
<keyword evidence="7" id="KW-1185">Reference proteome</keyword>
<sequence length="371" mass="43009">MNTAVSIAANICNTATSDMPQEIALCLFENGAFLIFTGVPRGTEFGIDYKSWNVDSEFCGLKMIPPGVHFVYFSVKTAPRIGFFHYFKEREIVVRKWDAKSEDMLIGDVDEAEISRIRENLKSMDRRLGPYPYEHYREWFALSNYITEETVNNLRPENYYGRITGQAELVTMETEMMEDENIPGCSTSRVDREHPTRIRFVDEQGLPIMRIRPGFQIRFHEVQIMPIHKRRNQQGLDRSEDLEQLIRSSGGDWKELLAELQFAFVCFLLGQVYEGFEQWKRLIHLLSSCTTAIGPRNDLFFALLPVLHFQLKECPEDFFVDIVSKDNFLTTTLSNLFGNIADSSTASAALKEKSRKFKNFLTNRFKWSFEC</sequence>
<evidence type="ECO:0000259" key="5">
    <source>
        <dbReference type="Pfam" id="PF20981"/>
    </source>
</evidence>
<evidence type="ECO:0000256" key="2">
    <source>
        <dbReference type="ARBA" id="ARBA00016372"/>
    </source>
</evidence>
<evidence type="ECO:0000256" key="1">
    <source>
        <dbReference type="ARBA" id="ARBA00006281"/>
    </source>
</evidence>
<dbReference type="Proteomes" id="UP000274131">
    <property type="component" value="Unassembled WGS sequence"/>
</dbReference>
<organism evidence="8">
    <name type="scientific">Enterobius vermicularis</name>
    <name type="common">Human pinworm</name>
    <dbReference type="NCBI Taxonomy" id="51028"/>
    <lineage>
        <taxon>Eukaryota</taxon>
        <taxon>Metazoa</taxon>
        <taxon>Ecdysozoa</taxon>
        <taxon>Nematoda</taxon>
        <taxon>Chromadorea</taxon>
        <taxon>Rhabditida</taxon>
        <taxon>Spirurina</taxon>
        <taxon>Oxyuridomorpha</taxon>
        <taxon>Oxyuroidea</taxon>
        <taxon>Oxyuridae</taxon>
        <taxon>Enterobius</taxon>
    </lineage>
</organism>
<evidence type="ECO:0000313" key="7">
    <source>
        <dbReference type="Proteomes" id="UP000274131"/>
    </source>
</evidence>
<dbReference type="STRING" id="51028.A0A0N4VAC6"/>
<evidence type="ECO:0000259" key="4">
    <source>
        <dbReference type="Pfam" id="PF05282"/>
    </source>
</evidence>
<dbReference type="Pfam" id="PF20981">
    <property type="entry name" value="AAR2_1st"/>
    <property type="match status" value="1"/>
</dbReference>
<comment type="similarity">
    <text evidence="1">Belongs to the AAR2 family.</text>
</comment>
<dbReference type="Pfam" id="PF05282">
    <property type="entry name" value="AAR2"/>
    <property type="match status" value="1"/>
</dbReference>
<dbReference type="CDD" id="cd13778">
    <property type="entry name" value="Aar2_C"/>
    <property type="match status" value="1"/>
</dbReference>
<accession>A0A0N4VAC6</accession>
<dbReference type="FunFam" id="2.60.34.20:FF:000001">
    <property type="entry name" value="protein AAR2 homolog"/>
    <property type="match status" value="1"/>
</dbReference>
<dbReference type="InterPro" id="IPR038514">
    <property type="entry name" value="AAR2_C_sf"/>
</dbReference>
<evidence type="ECO:0000313" key="6">
    <source>
        <dbReference type="EMBL" id="VDD92184.1"/>
    </source>
</evidence>
<dbReference type="GO" id="GO:0000244">
    <property type="term" value="P:spliceosomal tri-snRNP complex assembly"/>
    <property type="evidence" value="ECO:0007669"/>
    <property type="project" value="TreeGrafter"/>
</dbReference>